<dbReference type="VEuPathDB" id="FungiDB:SCHCODRAFT_02611130"/>
<accession>D8PQV1</accession>
<gene>
    <name evidence="1" type="ORF">SCHCODRAFT_10151</name>
</gene>
<dbReference type="EMBL" id="GL377302">
    <property type="protein sequence ID" value="EFJ02459.1"/>
    <property type="molecule type" value="Genomic_DNA"/>
</dbReference>
<name>D8PQV1_SCHCM</name>
<dbReference type="InParanoid" id="D8PQV1"/>
<dbReference type="AlphaFoldDB" id="D8PQV1"/>
<dbReference type="GeneID" id="9592375"/>
<evidence type="ECO:0000313" key="2">
    <source>
        <dbReference type="Proteomes" id="UP000007431"/>
    </source>
</evidence>
<keyword evidence="2" id="KW-1185">Reference proteome</keyword>
<dbReference type="OrthoDB" id="37659at2759"/>
<proteinExistence type="predicted"/>
<dbReference type="eggNOG" id="ENOG502SZB0">
    <property type="taxonomic scope" value="Eukaryota"/>
</dbReference>
<dbReference type="HOGENOM" id="CLU_101869_0_0_1"/>
<dbReference type="RefSeq" id="XP_003037361.1">
    <property type="nucleotide sequence ID" value="XM_003037315.1"/>
</dbReference>
<evidence type="ECO:0000313" key="1">
    <source>
        <dbReference type="EMBL" id="EFJ02459.1"/>
    </source>
</evidence>
<reference evidence="1 2" key="1">
    <citation type="journal article" date="2010" name="Nat. Biotechnol.">
        <title>Genome sequence of the model mushroom Schizophyllum commune.</title>
        <authorList>
            <person name="Ohm R.A."/>
            <person name="de Jong J.F."/>
            <person name="Lugones L.G."/>
            <person name="Aerts A."/>
            <person name="Kothe E."/>
            <person name="Stajich J.E."/>
            <person name="de Vries R.P."/>
            <person name="Record E."/>
            <person name="Levasseur A."/>
            <person name="Baker S.E."/>
            <person name="Bartholomew K.A."/>
            <person name="Coutinho P.M."/>
            <person name="Erdmann S."/>
            <person name="Fowler T.J."/>
            <person name="Gathman A.C."/>
            <person name="Lombard V."/>
            <person name="Henrissat B."/>
            <person name="Knabe N."/>
            <person name="Kuees U."/>
            <person name="Lilly W.W."/>
            <person name="Lindquist E."/>
            <person name="Lucas S."/>
            <person name="Magnuson J.K."/>
            <person name="Piumi F."/>
            <person name="Raudaskoski M."/>
            <person name="Salamov A."/>
            <person name="Schmutz J."/>
            <person name="Schwarze F.W.M.R."/>
            <person name="vanKuyk P.A."/>
            <person name="Horton J.S."/>
            <person name="Grigoriev I.V."/>
            <person name="Woesten H.A.B."/>
        </authorList>
    </citation>
    <scope>NUCLEOTIDE SEQUENCE [LARGE SCALE GENOMIC DNA]</scope>
    <source>
        <strain evidence="2">H4-8 / FGSC 9210</strain>
    </source>
</reference>
<organism evidence="2">
    <name type="scientific">Schizophyllum commune (strain H4-8 / FGSC 9210)</name>
    <name type="common">Split gill fungus</name>
    <dbReference type="NCBI Taxonomy" id="578458"/>
    <lineage>
        <taxon>Eukaryota</taxon>
        <taxon>Fungi</taxon>
        <taxon>Dikarya</taxon>
        <taxon>Basidiomycota</taxon>
        <taxon>Agaricomycotina</taxon>
        <taxon>Agaricomycetes</taxon>
        <taxon>Agaricomycetidae</taxon>
        <taxon>Agaricales</taxon>
        <taxon>Schizophyllaceae</taxon>
        <taxon>Schizophyllum</taxon>
    </lineage>
</organism>
<dbReference type="OMA" id="ILMHEDW"/>
<protein>
    <submittedName>
        <fullName evidence="1">Expressed protein</fullName>
    </submittedName>
</protein>
<sequence length="196" mass="21786">MPCAFRLSVIVGPHLPNFGREGYAPTDLDWIHKDVDRDADVYLRVFRATEGGPSGNHWSADWRVGAMADGPMLAGLSAIRKLEVQQDPGHTHLTNWGPRTGMVDMMTAAAQDAFFLGRLSLPQRKHLERIAAWEPVRVPDGIWNCQHWLKSVLKKAVEAGLLEAETVARAVTAAAMVPNRKVTQAERDLGKNRYIL</sequence>
<dbReference type="Proteomes" id="UP000007431">
    <property type="component" value="Unassembled WGS sequence"/>
</dbReference>
<dbReference type="KEGG" id="scm:SCHCO_02611130"/>